<evidence type="ECO:0000313" key="2">
    <source>
        <dbReference type="EMBL" id="PSN60150.1"/>
    </source>
</evidence>
<name>A0A2T2N419_CORCC</name>
<sequence>MAQNVQDVGEYVPFNVFKAEFVRIHHHLADPIRGLRKALRYLPGYQGLEFVEVRRHPRHPVIVVIGPNPQLRHSQPRVRVGPDGSIWTRSIEDLPHSTEMTNRLLSGTLSFEPPFYLWERSFEFFSLRGNGSAIPLAFIRLYCMAWAIDNNKMDIKLPLPGLDDLVQAIREVAASSYVGVRPDVESSFVPAKLIGVEISSLEESPRRPANPSNSQVPALATIQALVDDLRAHAISNQMPGIGTMTFRRTQRAAPYKRFSLKVGRYDGDATSVNKNRNLIAFLKGNPAKRSPDVELSLAPRDRVHPFIIFDTERVAQAYSDPNFRFERPFADCLNEDVLKSAIKYFFVLLAESGTENFDNHDVVLNEHLKTGLRTLNRRLEGTNRAPRAPSHRSSSNRRDNPAPRGTVAPSTPASASRNTLPPTGARNNPPPTAPRSNPASNQLTHLHPRGSRNSSAFGALRNTPAANTPRNPHSSSTPRNTPASQSTSTRVTPGSRENPITLPSAKHRRDSSNSSQDVSLDGTPTNPRNTRQHQSKRPRASSTSNPSKVPTGQFSSARPPAPAPVPTLAPVPTPAALTFGSTFVLAFRPAKLTSKSRTSAANDGDRTVMGPPPTPNATARSSSSFAAVSAPAPTQQQAQQEQQSNNADGDRLSSEDAARILRMLRSRYNNLQPPVQRPDEEWAAFAERRGDYYREMEALSAFGRDMKGNKWLEK</sequence>
<feature type="region of interest" description="Disordered" evidence="1">
    <location>
        <begin position="375"/>
        <end position="567"/>
    </location>
</feature>
<dbReference type="AlphaFoldDB" id="A0A2T2N419"/>
<feature type="compositionally biased region" description="Polar residues" evidence="1">
    <location>
        <begin position="512"/>
        <end position="529"/>
    </location>
</feature>
<feature type="compositionally biased region" description="Polar residues" evidence="1">
    <location>
        <begin position="540"/>
        <end position="556"/>
    </location>
</feature>
<organism evidence="2 3">
    <name type="scientific">Corynespora cassiicola Philippines</name>
    <dbReference type="NCBI Taxonomy" id="1448308"/>
    <lineage>
        <taxon>Eukaryota</taxon>
        <taxon>Fungi</taxon>
        <taxon>Dikarya</taxon>
        <taxon>Ascomycota</taxon>
        <taxon>Pezizomycotina</taxon>
        <taxon>Dothideomycetes</taxon>
        <taxon>Pleosporomycetidae</taxon>
        <taxon>Pleosporales</taxon>
        <taxon>Corynesporascaceae</taxon>
        <taxon>Corynespora</taxon>
    </lineage>
</organism>
<feature type="compositionally biased region" description="Basic residues" evidence="1">
    <location>
        <begin position="530"/>
        <end position="539"/>
    </location>
</feature>
<dbReference type="EMBL" id="KZ678150">
    <property type="protein sequence ID" value="PSN60150.1"/>
    <property type="molecule type" value="Genomic_DNA"/>
</dbReference>
<reference evidence="2 3" key="1">
    <citation type="journal article" date="2018" name="Front. Microbiol.">
        <title>Genome-Wide Analysis of Corynespora cassiicola Leaf Fall Disease Putative Effectors.</title>
        <authorList>
            <person name="Lopez D."/>
            <person name="Ribeiro S."/>
            <person name="Label P."/>
            <person name="Fumanal B."/>
            <person name="Venisse J.S."/>
            <person name="Kohler A."/>
            <person name="de Oliveira R.R."/>
            <person name="Labutti K."/>
            <person name="Lipzen A."/>
            <person name="Lail K."/>
            <person name="Bauer D."/>
            <person name="Ohm R.A."/>
            <person name="Barry K.W."/>
            <person name="Spatafora J."/>
            <person name="Grigoriev I.V."/>
            <person name="Martin F.M."/>
            <person name="Pujade-Renaud V."/>
        </authorList>
    </citation>
    <scope>NUCLEOTIDE SEQUENCE [LARGE SCALE GENOMIC DNA]</scope>
    <source>
        <strain evidence="2 3">Philippines</strain>
    </source>
</reference>
<evidence type="ECO:0000256" key="1">
    <source>
        <dbReference type="SAM" id="MobiDB-lite"/>
    </source>
</evidence>
<feature type="region of interest" description="Disordered" evidence="1">
    <location>
        <begin position="593"/>
        <end position="653"/>
    </location>
</feature>
<feature type="compositionally biased region" description="Polar residues" evidence="1">
    <location>
        <begin position="434"/>
        <end position="444"/>
    </location>
</feature>
<feature type="compositionally biased region" description="Low complexity" evidence="1">
    <location>
        <begin position="383"/>
        <end position="393"/>
    </location>
</feature>
<accession>A0A2T2N419</accession>
<feature type="compositionally biased region" description="Polar residues" evidence="1">
    <location>
        <begin position="464"/>
        <end position="492"/>
    </location>
</feature>
<protein>
    <submittedName>
        <fullName evidence="2">Uncharacterized protein</fullName>
    </submittedName>
</protein>
<dbReference type="STRING" id="1448308.A0A2T2N419"/>
<feature type="compositionally biased region" description="Low complexity" evidence="1">
    <location>
        <begin position="617"/>
        <end position="647"/>
    </location>
</feature>
<dbReference type="Proteomes" id="UP000240883">
    <property type="component" value="Unassembled WGS sequence"/>
</dbReference>
<proteinExistence type="predicted"/>
<feature type="compositionally biased region" description="Polar residues" evidence="1">
    <location>
        <begin position="408"/>
        <end position="421"/>
    </location>
</feature>
<evidence type="ECO:0000313" key="3">
    <source>
        <dbReference type="Proteomes" id="UP000240883"/>
    </source>
</evidence>
<gene>
    <name evidence="2" type="ORF">BS50DRAFT_655716</name>
</gene>
<keyword evidence="3" id="KW-1185">Reference proteome</keyword>